<comment type="caution">
    <text evidence="4">The sequence shown here is derived from an EMBL/GenBank/DDBJ whole genome shotgun (WGS) entry which is preliminary data.</text>
</comment>
<sequence length="128" mass="13348">MTDPRSDGLGVSSCIQSSLEDAGVSPEEVNYINAHATSTLVGDLAEVNAVKKVFKSTAGIKMNATKSMIGHCLGAVGGLEAIATVKAIQTGCLHPTINQFVCGSGLDASDSTIEHDEDGKDMQRVKQR</sequence>
<keyword evidence="5" id="KW-1185">Reference proteome</keyword>
<dbReference type="SUPFAM" id="SSF53901">
    <property type="entry name" value="Thiolase-like"/>
    <property type="match status" value="1"/>
</dbReference>
<dbReference type="GO" id="GO:0006633">
    <property type="term" value="P:fatty acid biosynthetic process"/>
    <property type="evidence" value="ECO:0007669"/>
    <property type="project" value="TreeGrafter"/>
</dbReference>
<dbReference type="Proteomes" id="UP000326396">
    <property type="component" value="Linkage Group LG3"/>
</dbReference>
<dbReference type="Gene3D" id="3.40.47.10">
    <property type="match status" value="1"/>
</dbReference>
<dbReference type="PROSITE" id="PS52004">
    <property type="entry name" value="KS3_2"/>
    <property type="match status" value="1"/>
</dbReference>
<dbReference type="PANTHER" id="PTHR11712">
    <property type="entry name" value="POLYKETIDE SYNTHASE-RELATED"/>
    <property type="match status" value="1"/>
</dbReference>
<feature type="domain" description="Ketosynthase family 3 (KS3)" evidence="3">
    <location>
        <begin position="1"/>
        <end position="128"/>
    </location>
</feature>
<dbReference type="OrthoDB" id="5334845at2759"/>
<dbReference type="InterPro" id="IPR016039">
    <property type="entry name" value="Thiolase-like"/>
</dbReference>
<dbReference type="Pfam" id="PF02801">
    <property type="entry name" value="Ketoacyl-synt_C"/>
    <property type="match status" value="1"/>
</dbReference>
<reference evidence="4 5" key="1">
    <citation type="submission" date="2019-05" db="EMBL/GenBank/DDBJ databases">
        <title>Mikania micrantha, genome provides insights into the molecular mechanism of rapid growth.</title>
        <authorList>
            <person name="Liu B."/>
        </authorList>
    </citation>
    <scope>NUCLEOTIDE SEQUENCE [LARGE SCALE GENOMIC DNA]</scope>
    <source>
        <strain evidence="4">NLD-2019</strain>
        <tissue evidence="4">Leaf</tissue>
    </source>
</reference>
<evidence type="ECO:0000313" key="5">
    <source>
        <dbReference type="Proteomes" id="UP000326396"/>
    </source>
</evidence>
<evidence type="ECO:0000256" key="1">
    <source>
        <dbReference type="ARBA" id="ARBA00013191"/>
    </source>
</evidence>
<accession>A0A5N6N7C5</accession>
<keyword evidence="2" id="KW-0808">Transferase</keyword>
<dbReference type="EMBL" id="SZYD01000013">
    <property type="protein sequence ID" value="KAD4386185.1"/>
    <property type="molecule type" value="Genomic_DNA"/>
</dbReference>
<dbReference type="AlphaFoldDB" id="A0A5N6N7C5"/>
<dbReference type="InterPro" id="IPR014031">
    <property type="entry name" value="Ketoacyl_synth_C"/>
</dbReference>
<evidence type="ECO:0000256" key="2">
    <source>
        <dbReference type="ARBA" id="ARBA00022679"/>
    </source>
</evidence>
<gene>
    <name evidence="4" type="ORF">E3N88_26354</name>
</gene>
<dbReference type="EC" id="2.3.1.41" evidence="1"/>
<protein>
    <recommendedName>
        <fullName evidence="1">beta-ketoacyl-[acyl-carrier-protein] synthase I</fullName>
        <ecNumber evidence="1">2.3.1.41</ecNumber>
    </recommendedName>
</protein>
<dbReference type="InterPro" id="IPR020841">
    <property type="entry name" value="PKS_Beta-ketoAc_synthase_dom"/>
</dbReference>
<dbReference type="PANTHER" id="PTHR11712:SF336">
    <property type="entry name" value="3-OXOACYL-[ACYL-CARRIER-PROTEIN] SYNTHASE, MITOCHONDRIAL"/>
    <property type="match status" value="1"/>
</dbReference>
<name>A0A5N6N7C5_9ASTR</name>
<organism evidence="4 5">
    <name type="scientific">Mikania micrantha</name>
    <name type="common">bitter vine</name>
    <dbReference type="NCBI Taxonomy" id="192012"/>
    <lineage>
        <taxon>Eukaryota</taxon>
        <taxon>Viridiplantae</taxon>
        <taxon>Streptophyta</taxon>
        <taxon>Embryophyta</taxon>
        <taxon>Tracheophyta</taxon>
        <taxon>Spermatophyta</taxon>
        <taxon>Magnoliopsida</taxon>
        <taxon>eudicotyledons</taxon>
        <taxon>Gunneridae</taxon>
        <taxon>Pentapetalae</taxon>
        <taxon>asterids</taxon>
        <taxon>campanulids</taxon>
        <taxon>Asterales</taxon>
        <taxon>Asteraceae</taxon>
        <taxon>Asteroideae</taxon>
        <taxon>Heliantheae alliance</taxon>
        <taxon>Eupatorieae</taxon>
        <taxon>Mikania</taxon>
    </lineage>
</organism>
<evidence type="ECO:0000259" key="3">
    <source>
        <dbReference type="PROSITE" id="PS52004"/>
    </source>
</evidence>
<dbReference type="InterPro" id="IPR000794">
    <property type="entry name" value="Beta-ketoacyl_synthase"/>
</dbReference>
<dbReference type="GO" id="GO:0004315">
    <property type="term" value="F:3-oxoacyl-[acyl-carrier-protein] synthase activity"/>
    <property type="evidence" value="ECO:0007669"/>
    <property type="project" value="UniProtKB-EC"/>
</dbReference>
<proteinExistence type="predicted"/>
<evidence type="ECO:0000313" key="4">
    <source>
        <dbReference type="EMBL" id="KAD4386185.1"/>
    </source>
</evidence>
<dbReference type="GO" id="GO:0005739">
    <property type="term" value="C:mitochondrion"/>
    <property type="evidence" value="ECO:0007669"/>
    <property type="project" value="TreeGrafter"/>
</dbReference>